<evidence type="ECO:0000313" key="8">
    <source>
        <dbReference type="Proteomes" id="UP000250235"/>
    </source>
</evidence>
<keyword evidence="5" id="KW-1133">Transmembrane helix</keyword>
<evidence type="ECO:0000256" key="1">
    <source>
        <dbReference type="ARBA" id="ARBA00022723"/>
    </source>
</evidence>
<proteinExistence type="predicted"/>
<evidence type="ECO:0000256" key="2">
    <source>
        <dbReference type="ARBA" id="ARBA00022771"/>
    </source>
</evidence>
<accession>A0A2Z7A5M3</accession>
<dbReference type="InterPro" id="IPR006564">
    <property type="entry name" value="Znf_PMZ"/>
</dbReference>
<dbReference type="PANTHER" id="PTHR47718">
    <property type="entry name" value="OS01G0519700 PROTEIN"/>
    <property type="match status" value="1"/>
</dbReference>
<keyword evidence="8" id="KW-1185">Reference proteome</keyword>
<keyword evidence="1" id="KW-0479">Metal-binding</keyword>
<dbReference type="EMBL" id="KV021489">
    <property type="protein sequence ID" value="KZV14170.1"/>
    <property type="molecule type" value="Genomic_DNA"/>
</dbReference>
<gene>
    <name evidence="7" type="ORF">F511_44280</name>
</gene>
<evidence type="ECO:0000256" key="3">
    <source>
        <dbReference type="ARBA" id="ARBA00022833"/>
    </source>
</evidence>
<sequence>MRLLEIEYGGAEHVGCTERDIRNFEKEQRDEQKGFDAETLIEFFESEKEKNSEFFFSYETDSEGRFCRCFWADHVSRGAYSVFGDVVVFDTTYNTNKYGMIFAPFVGVNHHHQTIVFGCGFLSDEKTESFVWLFNNFIESMPNGAPNVIITDQDPAITKAIAYVFPRTVHRYCLWHILSKFSDKLAPVTFRVHYPSIKKVIENSTSPDEFERSWKEVIKCANLENNDWLSLMYDMRQKWVPAYLNHVFCAGMSSSQRVESSHAFYKSYVSKKNTLMDFVIRFNRALRHQRHNELVADHVDINEHPKVKSNWPMERQMVKLYTRKKWLEFQRQIYESHGYYLQQKAVDDGCMVYDVISFQSSSISKPRVLSHNQQMDYISCSCMKFEFEGIPCRHMLAFFRINQVFKLPEKYILKRWTRDAKVGGEHLLGQKNVGDNPEKCLMSRHSKLSYKAAMVIDNASLTDEGTNFLDEQLDYVLLKIKEINVSRSIDIGCQKNKSIEGVPTIIDPSEIRTKGCGKRLTSSKEKQVSKSRQCRGCGLRGVSHDKRNCPMLHDGYLSMVYELVCFLICPMFVVFMYSVSYQYKC</sequence>
<feature type="domain" description="SWIM-type" evidence="6">
    <location>
        <begin position="365"/>
        <end position="403"/>
    </location>
</feature>
<dbReference type="Pfam" id="PF10551">
    <property type="entry name" value="MULE"/>
    <property type="match status" value="1"/>
</dbReference>
<dbReference type="AlphaFoldDB" id="A0A2Z7A5M3"/>
<keyword evidence="5" id="KW-0812">Transmembrane</keyword>
<protein>
    <submittedName>
        <fullName evidence="7">Protein FAR-RED IMPAIRED RESPONSE 1-like</fullName>
    </submittedName>
</protein>
<evidence type="ECO:0000313" key="7">
    <source>
        <dbReference type="EMBL" id="KZV14170.1"/>
    </source>
</evidence>
<dbReference type="InterPro" id="IPR007527">
    <property type="entry name" value="Znf_SWIM"/>
</dbReference>
<evidence type="ECO:0000256" key="5">
    <source>
        <dbReference type="SAM" id="Phobius"/>
    </source>
</evidence>
<evidence type="ECO:0000256" key="4">
    <source>
        <dbReference type="PROSITE-ProRule" id="PRU00325"/>
    </source>
</evidence>
<dbReference type="OrthoDB" id="2402896at2759"/>
<organism evidence="7 8">
    <name type="scientific">Dorcoceras hygrometricum</name>
    <dbReference type="NCBI Taxonomy" id="472368"/>
    <lineage>
        <taxon>Eukaryota</taxon>
        <taxon>Viridiplantae</taxon>
        <taxon>Streptophyta</taxon>
        <taxon>Embryophyta</taxon>
        <taxon>Tracheophyta</taxon>
        <taxon>Spermatophyta</taxon>
        <taxon>Magnoliopsida</taxon>
        <taxon>eudicotyledons</taxon>
        <taxon>Gunneridae</taxon>
        <taxon>Pentapetalae</taxon>
        <taxon>asterids</taxon>
        <taxon>lamiids</taxon>
        <taxon>Lamiales</taxon>
        <taxon>Gesneriaceae</taxon>
        <taxon>Didymocarpoideae</taxon>
        <taxon>Trichosporeae</taxon>
        <taxon>Loxocarpinae</taxon>
        <taxon>Dorcoceras</taxon>
    </lineage>
</organism>
<dbReference type="GO" id="GO:0008270">
    <property type="term" value="F:zinc ion binding"/>
    <property type="evidence" value="ECO:0007669"/>
    <property type="project" value="UniProtKB-KW"/>
</dbReference>
<dbReference type="PROSITE" id="PS50966">
    <property type="entry name" value="ZF_SWIM"/>
    <property type="match status" value="1"/>
</dbReference>
<evidence type="ECO:0000259" key="6">
    <source>
        <dbReference type="PROSITE" id="PS50966"/>
    </source>
</evidence>
<keyword evidence="5" id="KW-0472">Membrane</keyword>
<dbReference type="SMART" id="SM00575">
    <property type="entry name" value="ZnF_PMZ"/>
    <property type="match status" value="1"/>
</dbReference>
<name>A0A2Z7A5M3_9LAMI</name>
<keyword evidence="2 4" id="KW-0863">Zinc-finger</keyword>
<dbReference type="Pfam" id="PF04434">
    <property type="entry name" value="SWIM"/>
    <property type="match status" value="1"/>
</dbReference>
<reference evidence="7 8" key="1">
    <citation type="journal article" date="2015" name="Proc. Natl. Acad. Sci. U.S.A.">
        <title>The resurrection genome of Boea hygrometrica: A blueprint for survival of dehydration.</title>
        <authorList>
            <person name="Xiao L."/>
            <person name="Yang G."/>
            <person name="Zhang L."/>
            <person name="Yang X."/>
            <person name="Zhao S."/>
            <person name="Ji Z."/>
            <person name="Zhou Q."/>
            <person name="Hu M."/>
            <person name="Wang Y."/>
            <person name="Chen M."/>
            <person name="Xu Y."/>
            <person name="Jin H."/>
            <person name="Xiao X."/>
            <person name="Hu G."/>
            <person name="Bao F."/>
            <person name="Hu Y."/>
            <person name="Wan P."/>
            <person name="Li L."/>
            <person name="Deng X."/>
            <person name="Kuang T."/>
            <person name="Xiang C."/>
            <person name="Zhu J.K."/>
            <person name="Oliver M.J."/>
            <person name="He Y."/>
        </authorList>
    </citation>
    <scope>NUCLEOTIDE SEQUENCE [LARGE SCALE GENOMIC DNA]</scope>
    <source>
        <strain evidence="8">cv. XS01</strain>
    </source>
</reference>
<dbReference type="InterPro" id="IPR018289">
    <property type="entry name" value="MULE_transposase_dom"/>
</dbReference>
<dbReference type="Proteomes" id="UP000250235">
    <property type="component" value="Unassembled WGS sequence"/>
</dbReference>
<feature type="transmembrane region" description="Helical" evidence="5">
    <location>
        <begin position="556"/>
        <end position="579"/>
    </location>
</feature>
<keyword evidence="3" id="KW-0862">Zinc</keyword>